<comment type="domain">
    <text evidence="8">Possesses an unusual extended V-shaped dimeric structure with each monomer consisting of three distinct domains arranged along a curved 'spinal' alpha-helix. The N-terminal catalytic domain specifically recognizes the glutamate moiety of the substrate. The second domain is the NADPH-binding domain, and the third C-terminal domain is responsible for dimerization.</text>
</comment>
<organism evidence="13 14">
    <name type="scientific">Rothia endophytica</name>
    <dbReference type="NCBI Taxonomy" id="1324766"/>
    <lineage>
        <taxon>Bacteria</taxon>
        <taxon>Bacillati</taxon>
        <taxon>Actinomycetota</taxon>
        <taxon>Actinomycetes</taxon>
        <taxon>Micrococcales</taxon>
        <taxon>Micrococcaceae</taxon>
        <taxon>Rothia</taxon>
    </lineage>
</organism>
<dbReference type="Pfam" id="PF05201">
    <property type="entry name" value="GlutR_N"/>
    <property type="match status" value="1"/>
</dbReference>
<comment type="catalytic activity">
    <reaction evidence="7 8 9">
        <text>(S)-4-amino-5-oxopentanoate + tRNA(Glu) + NADP(+) = L-glutamyl-tRNA(Glu) + NADPH + H(+)</text>
        <dbReference type="Rhea" id="RHEA:12344"/>
        <dbReference type="Rhea" id="RHEA-COMP:9663"/>
        <dbReference type="Rhea" id="RHEA-COMP:9680"/>
        <dbReference type="ChEBI" id="CHEBI:15378"/>
        <dbReference type="ChEBI" id="CHEBI:57501"/>
        <dbReference type="ChEBI" id="CHEBI:57783"/>
        <dbReference type="ChEBI" id="CHEBI:58349"/>
        <dbReference type="ChEBI" id="CHEBI:78442"/>
        <dbReference type="ChEBI" id="CHEBI:78520"/>
        <dbReference type="EC" id="1.2.1.70"/>
    </reaction>
</comment>
<dbReference type="InterPro" id="IPR015895">
    <property type="entry name" value="4pyrrol_synth_GluRdtase_N"/>
</dbReference>
<feature type="binding site" evidence="8">
    <location>
        <begin position="179"/>
        <end position="181"/>
    </location>
    <ligand>
        <name>substrate</name>
    </ligand>
</feature>
<evidence type="ECO:0000256" key="2">
    <source>
        <dbReference type="ARBA" id="ARBA00005916"/>
    </source>
</evidence>
<dbReference type="Pfam" id="PF01488">
    <property type="entry name" value="Shikimate_DH"/>
    <property type="match status" value="1"/>
</dbReference>
<dbReference type="Gene3D" id="3.30.460.30">
    <property type="entry name" value="Glutamyl-tRNA reductase, N-terminal domain"/>
    <property type="match status" value="1"/>
</dbReference>
<dbReference type="InterPro" id="IPR006151">
    <property type="entry name" value="Shikm_DH/Glu-tRNA_Rdtase"/>
</dbReference>
<feature type="binding site" evidence="8">
    <location>
        <position position="185"/>
    </location>
    <ligand>
        <name>substrate</name>
    </ligand>
</feature>
<evidence type="ECO:0000256" key="8">
    <source>
        <dbReference type="HAMAP-Rule" id="MF_00087"/>
    </source>
</evidence>
<keyword evidence="5 8" id="KW-0560">Oxidoreductase</keyword>
<reference evidence="14" key="1">
    <citation type="journal article" date="2019" name="Int. J. Syst. Evol. Microbiol.">
        <title>The Global Catalogue of Microorganisms (GCM) 10K type strain sequencing project: providing services to taxonomists for standard genome sequencing and annotation.</title>
        <authorList>
            <consortium name="The Broad Institute Genomics Platform"/>
            <consortium name="The Broad Institute Genome Sequencing Center for Infectious Disease"/>
            <person name="Wu L."/>
            <person name="Ma J."/>
        </authorList>
    </citation>
    <scope>NUCLEOTIDE SEQUENCE [LARGE SCALE GENOMIC DNA]</scope>
    <source>
        <strain evidence="14">JCM 18541</strain>
    </source>
</reference>
<keyword evidence="14" id="KW-1185">Reference proteome</keyword>
<evidence type="ECO:0000259" key="12">
    <source>
        <dbReference type="Pfam" id="PF05201"/>
    </source>
</evidence>
<dbReference type="Proteomes" id="UP001500187">
    <property type="component" value="Unassembled WGS sequence"/>
</dbReference>
<feature type="domain" description="Quinate/shikimate 5-dehydrogenase/glutamyl-tRNA reductase" evidence="11">
    <location>
        <begin position="245"/>
        <end position="359"/>
    </location>
</feature>
<evidence type="ECO:0000256" key="6">
    <source>
        <dbReference type="ARBA" id="ARBA00023244"/>
    </source>
</evidence>
<evidence type="ECO:0000259" key="11">
    <source>
        <dbReference type="Pfam" id="PF01488"/>
    </source>
</evidence>
<comment type="similarity">
    <text evidence="2 8 9">Belongs to the glutamyl-tRNA reductase family.</text>
</comment>
<evidence type="ECO:0000256" key="9">
    <source>
        <dbReference type="RuleBase" id="RU000584"/>
    </source>
</evidence>
<dbReference type="Gene3D" id="3.40.50.720">
    <property type="entry name" value="NAD(P)-binding Rossmann-like Domain"/>
    <property type="match status" value="1"/>
</dbReference>
<comment type="miscellaneous">
    <text evidence="8">During catalysis, the active site Cys acts as a nucleophile attacking the alpha-carbonyl group of tRNA-bound glutamate with the formation of a thioester intermediate between enzyme and glutamate, and the concomitant release of tRNA(Glu). The thioester intermediate is finally reduced by direct hydride transfer from NADPH, to form the product GSA.</text>
</comment>
<evidence type="ECO:0000256" key="3">
    <source>
        <dbReference type="ARBA" id="ARBA00012970"/>
    </source>
</evidence>
<evidence type="ECO:0000313" key="13">
    <source>
        <dbReference type="EMBL" id="GAA4791064.1"/>
    </source>
</evidence>
<dbReference type="EMBL" id="BAABKP010000001">
    <property type="protein sequence ID" value="GAA4791064.1"/>
    <property type="molecule type" value="Genomic_DNA"/>
</dbReference>
<feature type="binding site" evidence="8">
    <location>
        <position position="174"/>
    </location>
    <ligand>
        <name>substrate</name>
    </ligand>
</feature>
<dbReference type="NCBIfam" id="NF000750">
    <property type="entry name" value="PRK00045.3-4"/>
    <property type="match status" value="1"/>
</dbReference>
<feature type="domain" description="Glutamyl-tRNA reductase N-terminal" evidence="12">
    <location>
        <begin position="65"/>
        <end position="221"/>
    </location>
</feature>
<feature type="site" description="Important for activity" evidence="8">
    <location>
        <position position="164"/>
    </location>
</feature>
<comment type="caution">
    <text evidence="13">The sequence shown here is derived from an EMBL/GenBank/DDBJ whole genome shotgun (WGS) entry which is preliminary data.</text>
</comment>
<dbReference type="NCBIfam" id="TIGR01035">
    <property type="entry name" value="hemA"/>
    <property type="match status" value="1"/>
</dbReference>
<dbReference type="InterPro" id="IPR036453">
    <property type="entry name" value="GluRdtase_dimer_dom_sf"/>
</dbReference>
<accession>A0ABP9B7H2</accession>
<evidence type="ECO:0000256" key="1">
    <source>
        <dbReference type="ARBA" id="ARBA00005059"/>
    </source>
</evidence>
<dbReference type="PANTHER" id="PTHR43013:SF1">
    <property type="entry name" value="GLUTAMYL-TRNA REDUCTASE"/>
    <property type="match status" value="1"/>
</dbReference>
<dbReference type="PIRSF" id="PIRSF000445">
    <property type="entry name" value="4pyrrol_synth_GluRdtase"/>
    <property type="match status" value="1"/>
</dbReference>
<proteinExistence type="inferred from homology"/>
<comment type="function">
    <text evidence="8">Catalyzes the NADPH-dependent reduction of glutamyl-tRNA(Glu) to glutamate 1-semialdehyde (GSA).</text>
</comment>
<gene>
    <name evidence="8" type="primary">hemA</name>
    <name evidence="13" type="ORF">GCM10023352_06430</name>
</gene>
<feature type="binding site" evidence="8">
    <location>
        <begin position="102"/>
        <end position="105"/>
    </location>
    <ligand>
        <name>substrate</name>
    </ligand>
</feature>
<keyword evidence="6 8" id="KW-0627">Porphyrin biosynthesis</keyword>
<comment type="subunit">
    <text evidence="8">Homodimer.</text>
</comment>
<feature type="binding site" evidence="8">
    <location>
        <begin position="255"/>
        <end position="260"/>
    </location>
    <ligand>
        <name>NADP(+)</name>
        <dbReference type="ChEBI" id="CHEBI:58349"/>
    </ligand>
</feature>
<dbReference type="Pfam" id="PF00745">
    <property type="entry name" value="GlutR_dimer"/>
    <property type="match status" value="1"/>
</dbReference>
<dbReference type="SUPFAM" id="SSF69075">
    <property type="entry name" value="Glutamyl tRNA-reductase dimerization domain"/>
    <property type="match status" value="1"/>
</dbReference>
<dbReference type="HAMAP" id="MF_00087">
    <property type="entry name" value="Glu_tRNA_reductase"/>
    <property type="match status" value="1"/>
</dbReference>
<sequence length="488" mass="53196">MYDPATTRKNVPLRSDSLRREMQPCQAPVPTLGTYQRHLSDTLSTISNKFLFIIKNVVTIFSLVASHRTVDLTTIAHLSEGVQDLPSHLVSKGIQGEVILSTCNRLEIYVELASKPGATQQNIHNDVALTSEKIFEMVSARSGLSYDIVESSFDVFINSDAAHHLFTVASGLESAVVGEREITGQVRRALSLAQEKGRATGNLVRLFDHGAATARKVGQRTMLGSRGRSIVSVALDISDDITEKTWATRTALVFGTGAYAGATIAALHERGCTDIWVYSRSDRAASFADKRGAQAVSHGSLYSSMEKADIIIGCSGASSPMLPIEIPEGKRVILDLALSRDFAPEVADLPNVELITLESVRIASPEETVESVHTARTIVDEEAAEFRVKEKARNVDAAIVALRQHTMSVLDAELAKVHHQYGCTAATEELEFAMRRMVKSLLHTPTVRARELARDGRIDDYVSALEALYGIEVQEQIQDPALSQDDAS</sequence>
<name>A0ABP9B7H2_9MICC</name>
<protein>
    <recommendedName>
        <fullName evidence="3 8">Glutamyl-tRNA reductase</fullName>
        <shortName evidence="8">GluTR</shortName>
        <ecNumber evidence="3 8">1.2.1.70</ecNumber>
    </recommendedName>
</protein>
<dbReference type="EC" id="1.2.1.70" evidence="3 8"/>
<evidence type="ECO:0000313" key="14">
    <source>
        <dbReference type="Proteomes" id="UP001500187"/>
    </source>
</evidence>
<comment type="pathway">
    <text evidence="1 8 9">Porphyrin-containing compound metabolism; protoporphyrin-IX biosynthesis; 5-aminolevulinate from L-glutamyl-tRNA(Glu): step 1/2.</text>
</comment>
<evidence type="ECO:0000259" key="10">
    <source>
        <dbReference type="Pfam" id="PF00745"/>
    </source>
</evidence>
<evidence type="ECO:0000256" key="5">
    <source>
        <dbReference type="ARBA" id="ARBA00023002"/>
    </source>
</evidence>
<feature type="domain" description="Tetrapyrrole biosynthesis glutamyl-tRNA reductase dimerisation" evidence="10">
    <location>
        <begin position="375"/>
        <end position="470"/>
    </location>
</feature>
<keyword evidence="4 8" id="KW-0521">NADP</keyword>
<dbReference type="SUPFAM" id="SSF69742">
    <property type="entry name" value="Glutamyl tRNA-reductase catalytic, N-terminal domain"/>
    <property type="match status" value="1"/>
</dbReference>
<dbReference type="InterPro" id="IPR036291">
    <property type="entry name" value="NAD(P)-bd_dom_sf"/>
</dbReference>
<dbReference type="InterPro" id="IPR018214">
    <property type="entry name" value="GluRdtase_CS"/>
</dbReference>
<evidence type="ECO:0000256" key="4">
    <source>
        <dbReference type="ARBA" id="ARBA00022857"/>
    </source>
</evidence>
<evidence type="ECO:0000256" key="7">
    <source>
        <dbReference type="ARBA" id="ARBA00047464"/>
    </source>
</evidence>
<dbReference type="PROSITE" id="PS00747">
    <property type="entry name" value="GLUTR"/>
    <property type="match status" value="1"/>
</dbReference>
<feature type="active site" description="Nucleophile" evidence="8">
    <location>
        <position position="103"/>
    </location>
</feature>
<dbReference type="InterPro" id="IPR000343">
    <property type="entry name" value="4pyrrol_synth_GluRdtase"/>
</dbReference>
<dbReference type="SUPFAM" id="SSF51735">
    <property type="entry name" value="NAD(P)-binding Rossmann-fold domains"/>
    <property type="match status" value="1"/>
</dbReference>
<dbReference type="InterPro" id="IPR015896">
    <property type="entry name" value="4pyrrol_synth_GluRdtase_dimer"/>
</dbReference>
<dbReference type="PANTHER" id="PTHR43013">
    <property type="entry name" value="GLUTAMYL-TRNA REDUCTASE"/>
    <property type="match status" value="1"/>
</dbReference>
<dbReference type="InterPro" id="IPR036343">
    <property type="entry name" value="GluRdtase_N_sf"/>
</dbReference>